<dbReference type="EMBL" id="PNJD01000277">
    <property type="protein sequence ID" value="PMP96304.1"/>
    <property type="molecule type" value="Genomic_DNA"/>
</dbReference>
<evidence type="ECO:0000313" key="1">
    <source>
        <dbReference type="EMBL" id="PMP96304.1"/>
    </source>
</evidence>
<proteinExistence type="predicted"/>
<sequence length="118" mass="13415">NIFTEIKTENQINRLTSRANPRKVERVPAGAEFEGVMIFDVYKEEDIKLLKIIFSGMKMLEDSYLGGYGSRGSGRIKFTKISIKWRSKEFYLGKGETESIVAEGGLDNVMEKIKELSI</sequence>
<feature type="non-terminal residue" evidence="1">
    <location>
        <position position="1"/>
    </location>
</feature>
<dbReference type="Proteomes" id="UP000235619">
    <property type="component" value="Unassembled WGS sequence"/>
</dbReference>
<gene>
    <name evidence="1" type="primary">csm3</name>
    <name evidence="1" type="ORF">C0169_04610</name>
</gene>
<dbReference type="InterPro" id="IPR052216">
    <property type="entry name" value="CRISPR_Csm3_endoribonuclease"/>
</dbReference>
<organism evidence="1 2">
    <name type="scientific">Thermodesulfobacterium geofontis</name>
    <dbReference type="NCBI Taxonomy" id="1295609"/>
    <lineage>
        <taxon>Bacteria</taxon>
        <taxon>Pseudomonadati</taxon>
        <taxon>Thermodesulfobacteriota</taxon>
        <taxon>Thermodesulfobacteria</taxon>
        <taxon>Thermodesulfobacteriales</taxon>
        <taxon>Thermodesulfobacteriaceae</taxon>
        <taxon>Thermodesulfobacterium</taxon>
    </lineage>
</organism>
<dbReference type="AlphaFoldDB" id="A0A2N7QCN4"/>
<accession>A0A2N7QCN4</accession>
<comment type="caution">
    <text evidence="1">The sequence shown here is derived from an EMBL/GenBank/DDBJ whole genome shotgun (WGS) entry which is preliminary data.</text>
</comment>
<protein>
    <submittedName>
        <fullName evidence="1">Type III-A CRISPR-associated RAMP protein Csm3</fullName>
    </submittedName>
</protein>
<evidence type="ECO:0000313" key="2">
    <source>
        <dbReference type="Proteomes" id="UP000235619"/>
    </source>
</evidence>
<dbReference type="NCBIfam" id="TIGR02582">
    <property type="entry name" value="cas7_TM1809"/>
    <property type="match status" value="1"/>
</dbReference>
<dbReference type="PANTHER" id="PTHR35579">
    <property type="entry name" value="CRISPR SYSTEM CMS ENDORIBONUCLEASE CSM3"/>
    <property type="match status" value="1"/>
</dbReference>
<dbReference type="InterPro" id="IPR013412">
    <property type="entry name" value="CRISPR-assoc_RAMP_Csm3"/>
</dbReference>
<dbReference type="PANTHER" id="PTHR35579:SF3">
    <property type="entry name" value="CRISPR SYSTEM CMS ENDORIBONUCLEASE CSM3"/>
    <property type="match status" value="1"/>
</dbReference>
<reference evidence="1 2" key="1">
    <citation type="submission" date="2018-01" db="EMBL/GenBank/DDBJ databases">
        <title>Metagenomic assembled genomes from two thermal pools in the Uzon Caldera, Kamchatka, Russia.</title>
        <authorList>
            <person name="Wilkins L."/>
            <person name="Ettinger C."/>
        </authorList>
    </citation>
    <scope>NUCLEOTIDE SEQUENCE [LARGE SCALE GENOMIC DNA]</scope>
    <source>
        <strain evidence="1">ARK-04</strain>
    </source>
</reference>
<name>A0A2N7QCN4_9BACT</name>